<dbReference type="STRING" id="1166073.SAMN05192530_106100"/>
<keyword evidence="2" id="KW-1185">Reference proteome</keyword>
<dbReference type="EMBL" id="FNIT01000006">
    <property type="protein sequence ID" value="SDO41007.1"/>
    <property type="molecule type" value="Genomic_DNA"/>
</dbReference>
<name>A0A1H0JB89_9HYPH</name>
<evidence type="ECO:0000313" key="2">
    <source>
        <dbReference type="Proteomes" id="UP000198793"/>
    </source>
</evidence>
<evidence type="ECO:0000313" key="1">
    <source>
        <dbReference type="EMBL" id="SDO41007.1"/>
    </source>
</evidence>
<gene>
    <name evidence="1" type="ORF">SAMN05192530_106100</name>
</gene>
<protein>
    <submittedName>
        <fullName evidence="1">Uncharacterized protein</fullName>
    </submittedName>
</protein>
<proteinExistence type="predicted"/>
<dbReference type="Proteomes" id="UP000198793">
    <property type="component" value="Unassembled WGS sequence"/>
</dbReference>
<accession>A0A1H0JB89</accession>
<sequence>MSTTTADGAAAPSTAAKAKTTPVYRMVMPKHICP</sequence>
<dbReference type="AlphaFoldDB" id="A0A1H0JB89"/>
<organism evidence="1 2">
    <name type="scientific">Aureimonas jatrophae</name>
    <dbReference type="NCBI Taxonomy" id="1166073"/>
    <lineage>
        <taxon>Bacteria</taxon>
        <taxon>Pseudomonadati</taxon>
        <taxon>Pseudomonadota</taxon>
        <taxon>Alphaproteobacteria</taxon>
        <taxon>Hyphomicrobiales</taxon>
        <taxon>Aurantimonadaceae</taxon>
        <taxon>Aureimonas</taxon>
    </lineage>
</organism>
<reference evidence="1 2" key="1">
    <citation type="submission" date="2016-10" db="EMBL/GenBank/DDBJ databases">
        <authorList>
            <person name="de Groot N.N."/>
        </authorList>
    </citation>
    <scope>NUCLEOTIDE SEQUENCE [LARGE SCALE GENOMIC DNA]</scope>
    <source>
        <strain evidence="2">L7-484,KACC 16230,DSM 25025</strain>
    </source>
</reference>